<reference evidence="2" key="3">
    <citation type="submission" date="2018-10" db="EMBL/GenBank/DDBJ databases">
        <authorList>
            <person name="Whitman W."/>
            <person name="Huntemann M."/>
            <person name="Clum A."/>
            <person name="Pillay M."/>
            <person name="Palaniappan K."/>
            <person name="Varghese N."/>
            <person name="Mikhailova N."/>
            <person name="Stamatis D."/>
            <person name="Reddy T."/>
            <person name="Daum C."/>
            <person name="Shapiro N."/>
            <person name="Ivanova N."/>
            <person name="Kyrpides N."/>
            <person name="Woyke T."/>
        </authorList>
    </citation>
    <scope>NUCLEOTIDE SEQUENCE</scope>
    <source>
        <strain evidence="2">CGMCC 1.10124</strain>
    </source>
</reference>
<keyword evidence="4" id="KW-1185">Reference proteome</keyword>
<dbReference type="Proteomes" id="UP000282007">
    <property type="component" value="Chromosome"/>
</dbReference>
<reference evidence="1 4" key="2">
    <citation type="submission" date="2018-07" db="EMBL/GenBank/DDBJ databases">
        <title>Genome sequences of Haloplanus aerogenes JCM 16430T.</title>
        <authorList>
            <person name="Kim Y.B."/>
            <person name="Roh S.W."/>
        </authorList>
    </citation>
    <scope>NUCLEOTIDE SEQUENCE [LARGE SCALE GENOMIC DNA]</scope>
    <source>
        <strain evidence="1 4">JCM 16430</strain>
    </source>
</reference>
<name>A0A3M0E2E6_9EURY</name>
<gene>
    <name evidence="2" type="ORF">ATH50_0730</name>
    <name evidence="1" type="ORF">DU502_11050</name>
</gene>
<evidence type="ECO:0000313" key="2">
    <source>
        <dbReference type="EMBL" id="RMB25633.1"/>
    </source>
</evidence>
<dbReference type="AlphaFoldDB" id="A0A3M0E2E6"/>
<proteinExistence type="predicted"/>
<protein>
    <submittedName>
        <fullName evidence="2">Uncharacterized protein</fullName>
    </submittedName>
</protein>
<dbReference type="EMBL" id="REFS01000001">
    <property type="protein sequence ID" value="RMB25633.1"/>
    <property type="molecule type" value="Genomic_DNA"/>
</dbReference>
<evidence type="ECO:0000313" key="3">
    <source>
        <dbReference type="Proteomes" id="UP000277326"/>
    </source>
</evidence>
<accession>A0A3M0E2E6</accession>
<dbReference type="KEGG" id="haer:DU502_11050"/>
<dbReference type="EMBL" id="CP034145">
    <property type="protein sequence ID" value="AZH25880.1"/>
    <property type="molecule type" value="Genomic_DNA"/>
</dbReference>
<evidence type="ECO:0000313" key="4">
    <source>
        <dbReference type="Proteomes" id="UP000282007"/>
    </source>
</evidence>
<reference evidence="2 3" key="1">
    <citation type="journal article" date="2015" name="Stand. Genomic Sci.">
        <title>Genomic Encyclopedia of Bacterial and Archaeal Type Strains, Phase III: the genomes of soil and plant-associated and newly described type strains.</title>
        <authorList>
            <person name="Whitman W.B."/>
            <person name="Woyke T."/>
            <person name="Klenk H.P."/>
            <person name="Zhou Y."/>
            <person name="Lilburn T.G."/>
            <person name="Beck B.J."/>
            <person name="De Vos P."/>
            <person name="Vandamme P."/>
            <person name="Eisen J.A."/>
            <person name="Garrity G."/>
            <person name="Hugenholtz P."/>
            <person name="Kyrpides N.C."/>
        </authorList>
    </citation>
    <scope>NUCLEOTIDE SEQUENCE [LARGE SCALE GENOMIC DNA]</scope>
    <source>
        <strain evidence="2 3">CGMCC 1.10124</strain>
    </source>
</reference>
<evidence type="ECO:0000313" key="1">
    <source>
        <dbReference type="EMBL" id="AZH25880.1"/>
    </source>
</evidence>
<dbReference type="GeneID" id="38471830"/>
<sequence>MSRERGADIDDVRTWPELAVGLYERLTGRGAEITYEFDDLEIRVPDRMGPDADHARWRLDGTVRIRTRERVGDGDDE</sequence>
<dbReference type="OrthoDB" id="11564at2157"/>
<dbReference type="Proteomes" id="UP000277326">
    <property type="component" value="Unassembled WGS sequence"/>
</dbReference>
<dbReference type="RefSeq" id="WP_121919412.1">
    <property type="nucleotide sequence ID" value="NZ_CP034145.1"/>
</dbReference>
<organism evidence="2 3">
    <name type="scientific">Haloplanus aerogenes</name>
    <dbReference type="NCBI Taxonomy" id="660522"/>
    <lineage>
        <taxon>Archaea</taxon>
        <taxon>Methanobacteriati</taxon>
        <taxon>Methanobacteriota</taxon>
        <taxon>Stenosarchaea group</taxon>
        <taxon>Halobacteria</taxon>
        <taxon>Halobacteriales</taxon>
        <taxon>Haloferacaceae</taxon>
        <taxon>Haloplanus</taxon>
    </lineage>
</organism>